<evidence type="ECO:0000256" key="1">
    <source>
        <dbReference type="ARBA" id="ARBA00001946"/>
    </source>
</evidence>
<evidence type="ECO:0000256" key="3">
    <source>
        <dbReference type="ARBA" id="ARBA00022842"/>
    </source>
</evidence>
<evidence type="ECO:0000259" key="5">
    <source>
        <dbReference type="PROSITE" id="PS51462"/>
    </source>
</evidence>
<comment type="caution">
    <text evidence="6">The sequence shown here is derived from an EMBL/GenBank/DDBJ whole genome shotgun (WGS) entry which is preliminary data.</text>
</comment>
<evidence type="ECO:0000256" key="4">
    <source>
        <dbReference type="RuleBase" id="RU003476"/>
    </source>
</evidence>
<sequence length="148" mass="17034">MRRRPAARLLITDPLERVLLFHFKHSKGALAGLNYWATPGGGLEPGESFEEAAIRELAEETGIRIEYVDPIIAHRQIVFQLANGEHVLEEEQYFRIALPNDRISIDGWSECELECMTEYRWWARSELEKTTERISPENLLALLETLAV</sequence>
<dbReference type="Pfam" id="PF00293">
    <property type="entry name" value="NUDIX"/>
    <property type="match status" value="1"/>
</dbReference>
<evidence type="ECO:0000313" key="6">
    <source>
        <dbReference type="EMBL" id="MDQ9172267.1"/>
    </source>
</evidence>
<protein>
    <submittedName>
        <fullName evidence="6">NUDIX domain-containing protein</fullName>
    </submittedName>
</protein>
<dbReference type="PRINTS" id="PR00502">
    <property type="entry name" value="NUDIXFAMILY"/>
</dbReference>
<dbReference type="EMBL" id="JAUYVH010000019">
    <property type="protein sequence ID" value="MDQ9172267.1"/>
    <property type="molecule type" value="Genomic_DNA"/>
</dbReference>
<dbReference type="InterPro" id="IPR020084">
    <property type="entry name" value="NUDIX_hydrolase_CS"/>
</dbReference>
<keyword evidence="7" id="KW-1185">Reference proteome</keyword>
<reference evidence="6 7" key="1">
    <citation type="submission" date="2023-08" db="EMBL/GenBank/DDBJ databases">
        <title>Oxalobacteraceae gen .nov., isolated from river sludge outside the plant.</title>
        <authorList>
            <person name="Zhao S.Y."/>
        </authorList>
    </citation>
    <scope>NUCLEOTIDE SEQUENCE [LARGE SCALE GENOMIC DNA]</scope>
    <source>
        <strain evidence="6 7">R-40</strain>
    </source>
</reference>
<dbReference type="InterPro" id="IPR015797">
    <property type="entry name" value="NUDIX_hydrolase-like_dom_sf"/>
</dbReference>
<proteinExistence type="inferred from homology"/>
<dbReference type="PROSITE" id="PS00893">
    <property type="entry name" value="NUDIX_BOX"/>
    <property type="match status" value="1"/>
</dbReference>
<dbReference type="PROSITE" id="PS51462">
    <property type="entry name" value="NUDIX"/>
    <property type="match status" value="1"/>
</dbReference>
<organism evidence="6 7">
    <name type="scientific">Keguizhuia sedimenti</name>
    <dbReference type="NCBI Taxonomy" id="3064264"/>
    <lineage>
        <taxon>Bacteria</taxon>
        <taxon>Pseudomonadati</taxon>
        <taxon>Pseudomonadota</taxon>
        <taxon>Betaproteobacteria</taxon>
        <taxon>Burkholderiales</taxon>
        <taxon>Oxalobacteraceae</taxon>
        <taxon>Keguizhuia</taxon>
    </lineage>
</organism>
<keyword evidence="3" id="KW-0460">Magnesium</keyword>
<accession>A0ABU1BTG4</accession>
<dbReference type="InterPro" id="IPR020476">
    <property type="entry name" value="Nudix_hydrolase"/>
</dbReference>
<gene>
    <name evidence="6" type="ORF">Q8A64_17795</name>
</gene>
<comment type="cofactor">
    <cofactor evidence="1">
        <name>Mg(2+)</name>
        <dbReference type="ChEBI" id="CHEBI:18420"/>
    </cofactor>
</comment>
<dbReference type="Gene3D" id="3.90.79.10">
    <property type="entry name" value="Nucleoside Triphosphate Pyrophosphohydrolase"/>
    <property type="match status" value="1"/>
</dbReference>
<dbReference type="InterPro" id="IPR000086">
    <property type="entry name" value="NUDIX_hydrolase_dom"/>
</dbReference>
<dbReference type="PANTHER" id="PTHR43046">
    <property type="entry name" value="GDP-MANNOSE MANNOSYL HYDROLASE"/>
    <property type="match status" value="1"/>
</dbReference>
<dbReference type="Proteomes" id="UP001225596">
    <property type="component" value="Unassembled WGS sequence"/>
</dbReference>
<name>A0ABU1BTG4_9BURK</name>
<evidence type="ECO:0000256" key="2">
    <source>
        <dbReference type="ARBA" id="ARBA00022801"/>
    </source>
</evidence>
<keyword evidence="2 4" id="KW-0378">Hydrolase</keyword>
<dbReference type="CDD" id="cd04685">
    <property type="entry name" value="NUDIX_Hydrolase"/>
    <property type="match status" value="1"/>
</dbReference>
<comment type="similarity">
    <text evidence="4">Belongs to the Nudix hydrolase family.</text>
</comment>
<feature type="domain" description="Nudix hydrolase" evidence="5">
    <location>
        <begin position="1"/>
        <end position="146"/>
    </location>
</feature>
<dbReference type="PANTHER" id="PTHR43046:SF12">
    <property type="entry name" value="GDP-MANNOSE MANNOSYL HYDROLASE"/>
    <property type="match status" value="1"/>
</dbReference>
<dbReference type="SUPFAM" id="SSF55811">
    <property type="entry name" value="Nudix"/>
    <property type="match status" value="1"/>
</dbReference>
<evidence type="ECO:0000313" key="7">
    <source>
        <dbReference type="Proteomes" id="UP001225596"/>
    </source>
</evidence>